<feature type="compositionally biased region" description="Polar residues" evidence="1">
    <location>
        <begin position="73"/>
        <end position="88"/>
    </location>
</feature>
<proteinExistence type="predicted"/>
<evidence type="ECO:0000256" key="1">
    <source>
        <dbReference type="SAM" id="MobiDB-lite"/>
    </source>
</evidence>
<dbReference type="STRING" id="131310.A0A0N4ZDD9"/>
<evidence type="ECO:0000313" key="3">
    <source>
        <dbReference type="Proteomes" id="UP000038045"/>
    </source>
</evidence>
<organism evidence="3 4">
    <name type="scientific">Parastrongyloides trichosuri</name>
    <name type="common">Possum-specific nematode worm</name>
    <dbReference type="NCBI Taxonomy" id="131310"/>
    <lineage>
        <taxon>Eukaryota</taxon>
        <taxon>Metazoa</taxon>
        <taxon>Ecdysozoa</taxon>
        <taxon>Nematoda</taxon>
        <taxon>Chromadorea</taxon>
        <taxon>Rhabditida</taxon>
        <taxon>Tylenchina</taxon>
        <taxon>Panagrolaimomorpha</taxon>
        <taxon>Strongyloidoidea</taxon>
        <taxon>Strongyloididae</taxon>
        <taxon>Parastrongyloides</taxon>
    </lineage>
</organism>
<protein>
    <submittedName>
        <fullName evidence="4">SCP domain-containing protein</fullName>
    </submittedName>
</protein>
<dbReference type="Gene3D" id="3.40.33.10">
    <property type="entry name" value="CAP"/>
    <property type="match status" value="1"/>
</dbReference>
<dbReference type="SMART" id="SM00198">
    <property type="entry name" value="SCP"/>
    <property type="match status" value="1"/>
</dbReference>
<sequence length="319" mass="37102">MVVSSVSVDSSCSDDSCAEKCKKANKGAGKCIEVRDTKKSFLYYTYDGYYFRNITEVYQYLEKKFPGRHFVQKENSQSSDTNNHNGKFNNVGYRDPNDISRGIRPPNYLQNFQFPTQNNYKENNNLNPSTYYKDQKIDWKNSLTEEDKRRLAGVPIYIDPSHLRPYPLTSNLVMYYYYQQHDKYRACHGVPPLQVSNDLITEAQIYANYLSSIDTMQHDESVQKEGKNLALSSIEVGYANVDIWYDEWKLFNFTSMEYNHNARHFTQIVWSASKLIGCGSAISRTNQLYVVCRYYPSGNVLMEFRNNIPPRVSCLPFVI</sequence>
<dbReference type="AlphaFoldDB" id="A0A0N4ZDD9"/>
<dbReference type="FunFam" id="3.40.33.10:FF:000010">
    <property type="entry name" value="Predicted protein"/>
    <property type="match status" value="1"/>
</dbReference>
<dbReference type="WBParaSite" id="PTRK_0000558400.1">
    <property type="protein sequence ID" value="PTRK_0000558400.1"/>
    <property type="gene ID" value="PTRK_0000558400"/>
</dbReference>
<feature type="region of interest" description="Disordered" evidence="1">
    <location>
        <begin position="73"/>
        <end position="96"/>
    </location>
</feature>
<name>A0A0N4ZDD9_PARTI</name>
<dbReference type="Proteomes" id="UP000038045">
    <property type="component" value="Unplaced"/>
</dbReference>
<dbReference type="PROSITE" id="PS01010">
    <property type="entry name" value="CRISP_2"/>
    <property type="match status" value="1"/>
</dbReference>
<dbReference type="PRINTS" id="PR00837">
    <property type="entry name" value="V5TPXLIKE"/>
</dbReference>
<dbReference type="InterPro" id="IPR035940">
    <property type="entry name" value="CAP_sf"/>
</dbReference>
<dbReference type="InterPro" id="IPR014044">
    <property type="entry name" value="CAP_dom"/>
</dbReference>
<dbReference type="CDD" id="cd05382">
    <property type="entry name" value="CAP_GAPR1-like"/>
    <property type="match status" value="1"/>
</dbReference>
<dbReference type="InterPro" id="IPR034113">
    <property type="entry name" value="SCP_GAPR1-like"/>
</dbReference>
<dbReference type="Pfam" id="PF00188">
    <property type="entry name" value="CAP"/>
    <property type="match status" value="1"/>
</dbReference>
<evidence type="ECO:0000313" key="4">
    <source>
        <dbReference type="WBParaSite" id="PTRK_0000558400.1"/>
    </source>
</evidence>
<feature type="domain" description="SCP" evidence="2">
    <location>
        <begin position="172"/>
        <end position="302"/>
    </location>
</feature>
<dbReference type="PANTHER" id="PTHR10334">
    <property type="entry name" value="CYSTEINE-RICH SECRETORY PROTEIN-RELATED"/>
    <property type="match status" value="1"/>
</dbReference>
<evidence type="ECO:0000259" key="2">
    <source>
        <dbReference type="SMART" id="SM00198"/>
    </source>
</evidence>
<dbReference type="InterPro" id="IPR018244">
    <property type="entry name" value="Allrgn_V5/Tpx1_CS"/>
</dbReference>
<keyword evidence="3" id="KW-1185">Reference proteome</keyword>
<accession>A0A0N4ZDD9</accession>
<reference evidence="4" key="1">
    <citation type="submission" date="2017-02" db="UniProtKB">
        <authorList>
            <consortium name="WormBaseParasite"/>
        </authorList>
    </citation>
    <scope>IDENTIFICATION</scope>
</reference>
<dbReference type="GO" id="GO:0005576">
    <property type="term" value="C:extracellular region"/>
    <property type="evidence" value="ECO:0007669"/>
    <property type="project" value="InterPro"/>
</dbReference>
<dbReference type="SUPFAM" id="SSF55797">
    <property type="entry name" value="PR-1-like"/>
    <property type="match status" value="1"/>
</dbReference>
<dbReference type="InterPro" id="IPR001283">
    <property type="entry name" value="CRISP-related"/>
</dbReference>